<keyword evidence="2" id="KW-1185">Reference proteome</keyword>
<evidence type="ECO:0000313" key="1">
    <source>
        <dbReference type="EMBL" id="KAI5647605.1"/>
    </source>
</evidence>
<proteinExistence type="predicted"/>
<comment type="caution">
    <text evidence="1">The sequence shown here is derived from an EMBL/GenBank/DDBJ whole genome shotgun (WGS) entry which is preliminary data.</text>
</comment>
<accession>A0ACB9ZME4</accession>
<dbReference type="EMBL" id="CM044708">
    <property type="protein sequence ID" value="KAI5647605.1"/>
    <property type="molecule type" value="Genomic_DNA"/>
</dbReference>
<reference evidence="2" key="1">
    <citation type="journal article" date="2023" name="Nat. Plants">
        <title>Single-cell RNA sequencing provides a high-resolution roadmap for understanding the multicellular compartmentation of specialized metabolism.</title>
        <authorList>
            <person name="Sun S."/>
            <person name="Shen X."/>
            <person name="Li Y."/>
            <person name="Li Y."/>
            <person name="Wang S."/>
            <person name="Li R."/>
            <person name="Zhang H."/>
            <person name="Shen G."/>
            <person name="Guo B."/>
            <person name="Wei J."/>
            <person name="Xu J."/>
            <person name="St-Pierre B."/>
            <person name="Chen S."/>
            <person name="Sun C."/>
        </authorList>
    </citation>
    <scope>NUCLEOTIDE SEQUENCE [LARGE SCALE GENOMIC DNA]</scope>
</reference>
<gene>
    <name evidence="1" type="ORF">M9H77_33610</name>
</gene>
<sequence>MATSKNWQSFVHNGRHNHKIAVYHHNHAQDARLTKEHHVPPVISYDFFENKTLIMQLKEPDTRKNRVEEVLCLSPQRGYTVFYRTREESNVLIDIAVAHPTLIAMIRTWLYVLIIDTTYKTNKYNIPLLEAVGMTPTEKTSQ</sequence>
<protein>
    <submittedName>
        <fullName evidence="1">Uncharacterized protein</fullName>
    </submittedName>
</protein>
<name>A0ACB9ZME4_CATRO</name>
<organism evidence="1 2">
    <name type="scientific">Catharanthus roseus</name>
    <name type="common">Madagascar periwinkle</name>
    <name type="synonym">Vinca rosea</name>
    <dbReference type="NCBI Taxonomy" id="4058"/>
    <lineage>
        <taxon>Eukaryota</taxon>
        <taxon>Viridiplantae</taxon>
        <taxon>Streptophyta</taxon>
        <taxon>Embryophyta</taxon>
        <taxon>Tracheophyta</taxon>
        <taxon>Spermatophyta</taxon>
        <taxon>Magnoliopsida</taxon>
        <taxon>eudicotyledons</taxon>
        <taxon>Gunneridae</taxon>
        <taxon>Pentapetalae</taxon>
        <taxon>asterids</taxon>
        <taxon>lamiids</taxon>
        <taxon>Gentianales</taxon>
        <taxon>Apocynaceae</taxon>
        <taxon>Rauvolfioideae</taxon>
        <taxon>Vinceae</taxon>
        <taxon>Catharanthinae</taxon>
        <taxon>Catharanthus</taxon>
    </lineage>
</organism>
<evidence type="ECO:0000313" key="2">
    <source>
        <dbReference type="Proteomes" id="UP001060085"/>
    </source>
</evidence>
<dbReference type="Proteomes" id="UP001060085">
    <property type="component" value="Linkage Group LG08"/>
</dbReference>